<accession>A0A821XZR2</accession>
<dbReference type="EMBL" id="CAJOBZ010000072">
    <property type="protein sequence ID" value="CAF4950372.1"/>
    <property type="molecule type" value="Genomic_DNA"/>
</dbReference>
<dbReference type="AlphaFoldDB" id="A0A821XZR2"/>
<protein>
    <submittedName>
        <fullName evidence="1">Uncharacterized protein</fullName>
    </submittedName>
</protein>
<dbReference type="Proteomes" id="UP000663880">
    <property type="component" value="Unassembled WGS sequence"/>
</dbReference>
<dbReference type="OrthoDB" id="7490362at2759"/>
<evidence type="ECO:0000313" key="1">
    <source>
        <dbReference type="EMBL" id="CAF4950372.1"/>
    </source>
</evidence>
<gene>
    <name evidence="1" type="ORF">PMACD_LOCUS15623</name>
</gene>
<reference evidence="1" key="1">
    <citation type="submission" date="2021-02" db="EMBL/GenBank/DDBJ databases">
        <authorList>
            <person name="Steward A R."/>
        </authorList>
    </citation>
    <scope>NUCLEOTIDE SEQUENCE</scope>
</reference>
<name>A0A821XZR2_9NEOP</name>
<keyword evidence="2" id="KW-1185">Reference proteome</keyword>
<evidence type="ECO:0000313" key="2">
    <source>
        <dbReference type="Proteomes" id="UP000663880"/>
    </source>
</evidence>
<sequence length="87" mass="9243">MVLGMLRRAAAGGRLIEIQGEANKEKADLLARKLKVALTTTARVSRPGKMVCMRVKGLDDAVAAEDVIAARPNKANCAAELISINKV</sequence>
<proteinExistence type="predicted"/>
<comment type="caution">
    <text evidence="1">The sequence shown here is derived from an EMBL/GenBank/DDBJ whole genome shotgun (WGS) entry which is preliminary data.</text>
</comment>
<organism evidence="1 2">
    <name type="scientific">Pieris macdunnoughi</name>
    <dbReference type="NCBI Taxonomy" id="345717"/>
    <lineage>
        <taxon>Eukaryota</taxon>
        <taxon>Metazoa</taxon>
        <taxon>Ecdysozoa</taxon>
        <taxon>Arthropoda</taxon>
        <taxon>Hexapoda</taxon>
        <taxon>Insecta</taxon>
        <taxon>Pterygota</taxon>
        <taxon>Neoptera</taxon>
        <taxon>Endopterygota</taxon>
        <taxon>Lepidoptera</taxon>
        <taxon>Glossata</taxon>
        <taxon>Ditrysia</taxon>
        <taxon>Papilionoidea</taxon>
        <taxon>Pieridae</taxon>
        <taxon>Pierinae</taxon>
        <taxon>Pieris</taxon>
    </lineage>
</organism>